<dbReference type="Pfam" id="PF01381">
    <property type="entry name" value="HTH_3"/>
    <property type="match status" value="1"/>
</dbReference>
<dbReference type="GO" id="GO:0005829">
    <property type="term" value="C:cytosol"/>
    <property type="evidence" value="ECO:0007669"/>
    <property type="project" value="TreeGrafter"/>
</dbReference>
<keyword evidence="6" id="KW-1185">Reference proteome</keyword>
<proteinExistence type="predicted"/>
<feature type="domain" description="HTH cro/C1-type" evidence="4">
    <location>
        <begin position="15"/>
        <end position="68"/>
    </location>
</feature>
<evidence type="ECO:0000256" key="2">
    <source>
        <dbReference type="ARBA" id="ARBA00023125"/>
    </source>
</evidence>
<evidence type="ECO:0000259" key="4">
    <source>
        <dbReference type="PROSITE" id="PS50943"/>
    </source>
</evidence>
<reference evidence="5 6" key="1">
    <citation type="submission" date="2020-07" db="EMBL/GenBank/DDBJ databases">
        <title>Sequencing the genomes of 1000 actinobacteria strains.</title>
        <authorList>
            <person name="Klenk H.-P."/>
        </authorList>
    </citation>
    <scope>NUCLEOTIDE SEQUENCE [LARGE SCALE GENOMIC DNA]</scope>
    <source>
        <strain evidence="5 6">DSM 26341</strain>
    </source>
</reference>
<keyword evidence="1" id="KW-0805">Transcription regulation</keyword>
<dbReference type="Gene3D" id="1.10.260.40">
    <property type="entry name" value="lambda repressor-like DNA-binding domains"/>
    <property type="match status" value="1"/>
</dbReference>
<keyword evidence="3" id="KW-0804">Transcription</keyword>
<dbReference type="GO" id="GO:0003700">
    <property type="term" value="F:DNA-binding transcription factor activity"/>
    <property type="evidence" value="ECO:0007669"/>
    <property type="project" value="TreeGrafter"/>
</dbReference>
<dbReference type="AlphaFoldDB" id="A0A7Z0A9M5"/>
<evidence type="ECO:0000256" key="3">
    <source>
        <dbReference type="ARBA" id="ARBA00023163"/>
    </source>
</evidence>
<sequence>MTERSLRSILGSNARALRRSRGLTQEGLAEVLGVTPRYYAGLERGERNLTLDSIDDLAKQLQVPAGSLLAEAEQ</sequence>
<evidence type="ECO:0000256" key="1">
    <source>
        <dbReference type="ARBA" id="ARBA00023015"/>
    </source>
</evidence>
<keyword evidence="2" id="KW-0238">DNA-binding</keyword>
<dbReference type="InterPro" id="IPR010982">
    <property type="entry name" value="Lambda_DNA-bd_dom_sf"/>
</dbReference>
<accession>A0A7Z0A9M5</accession>
<evidence type="ECO:0000313" key="5">
    <source>
        <dbReference type="EMBL" id="NYI66105.1"/>
    </source>
</evidence>
<gene>
    <name evidence="5" type="ORF">BJY26_000411</name>
</gene>
<dbReference type="CDD" id="cd00093">
    <property type="entry name" value="HTH_XRE"/>
    <property type="match status" value="1"/>
</dbReference>
<dbReference type="SMART" id="SM00530">
    <property type="entry name" value="HTH_XRE"/>
    <property type="match status" value="1"/>
</dbReference>
<dbReference type="SUPFAM" id="SSF47413">
    <property type="entry name" value="lambda repressor-like DNA-binding domains"/>
    <property type="match status" value="1"/>
</dbReference>
<dbReference type="InterPro" id="IPR001387">
    <property type="entry name" value="Cro/C1-type_HTH"/>
</dbReference>
<organism evidence="5 6">
    <name type="scientific">Spelaeicoccus albus</name>
    <dbReference type="NCBI Taxonomy" id="1280376"/>
    <lineage>
        <taxon>Bacteria</taxon>
        <taxon>Bacillati</taxon>
        <taxon>Actinomycetota</taxon>
        <taxon>Actinomycetes</taxon>
        <taxon>Micrococcales</taxon>
        <taxon>Brevibacteriaceae</taxon>
        <taxon>Spelaeicoccus</taxon>
    </lineage>
</organism>
<dbReference type="PANTHER" id="PTHR46797">
    <property type="entry name" value="HTH-TYPE TRANSCRIPTIONAL REGULATOR"/>
    <property type="match status" value="1"/>
</dbReference>
<dbReference type="RefSeq" id="WP_179425232.1">
    <property type="nucleotide sequence ID" value="NZ_JACBZP010000001.1"/>
</dbReference>
<evidence type="ECO:0000313" key="6">
    <source>
        <dbReference type="Proteomes" id="UP000539111"/>
    </source>
</evidence>
<protein>
    <submittedName>
        <fullName evidence="5">Transcriptional regulator with XRE-family HTH domain</fullName>
    </submittedName>
</protein>
<dbReference type="InterPro" id="IPR050807">
    <property type="entry name" value="TransReg_Diox_bact_type"/>
</dbReference>
<dbReference type="PROSITE" id="PS50943">
    <property type="entry name" value="HTH_CROC1"/>
    <property type="match status" value="1"/>
</dbReference>
<dbReference type="EMBL" id="JACBZP010000001">
    <property type="protein sequence ID" value="NYI66105.1"/>
    <property type="molecule type" value="Genomic_DNA"/>
</dbReference>
<comment type="caution">
    <text evidence="5">The sequence shown here is derived from an EMBL/GenBank/DDBJ whole genome shotgun (WGS) entry which is preliminary data.</text>
</comment>
<name>A0A7Z0A9M5_9MICO</name>
<dbReference type="Proteomes" id="UP000539111">
    <property type="component" value="Unassembled WGS sequence"/>
</dbReference>
<dbReference type="PANTHER" id="PTHR46797:SF23">
    <property type="entry name" value="HTH-TYPE TRANSCRIPTIONAL REGULATOR SUTR"/>
    <property type="match status" value="1"/>
</dbReference>
<dbReference type="GO" id="GO:0003677">
    <property type="term" value="F:DNA binding"/>
    <property type="evidence" value="ECO:0007669"/>
    <property type="project" value="UniProtKB-KW"/>
</dbReference>